<keyword evidence="1" id="KW-0472">Membrane</keyword>
<feature type="transmembrane region" description="Helical" evidence="1">
    <location>
        <begin position="242"/>
        <end position="267"/>
    </location>
</feature>
<keyword evidence="1" id="KW-1133">Transmembrane helix</keyword>
<keyword evidence="1" id="KW-0812">Transmembrane</keyword>
<dbReference type="AlphaFoldDB" id="A0A2T5B1E5"/>
<evidence type="ECO:0000313" key="2">
    <source>
        <dbReference type="EMBL" id="PTM92764.1"/>
    </source>
</evidence>
<comment type="caution">
    <text evidence="2">The sequence shown here is derived from an EMBL/GenBank/DDBJ whole genome shotgun (WGS) entry which is preliminary data.</text>
</comment>
<dbReference type="EMBL" id="PZZZ01000007">
    <property type="protein sequence ID" value="PTM92764.1"/>
    <property type="molecule type" value="Genomic_DNA"/>
</dbReference>
<reference evidence="2 3" key="1">
    <citation type="submission" date="2018-04" db="EMBL/GenBank/DDBJ databases">
        <title>Genomic Encyclopedia of Type Strains, Phase IV (KMG-IV): sequencing the most valuable type-strain genomes for metagenomic binning, comparative biology and taxonomic classification.</title>
        <authorList>
            <person name="Goeker M."/>
        </authorList>
    </citation>
    <scope>NUCLEOTIDE SEQUENCE [LARGE SCALE GENOMIC DNA]</scope>
    <source>
        <strain evidence="2 3">DSM 7138</strain>
    </source>
</reference>
<accession>A0A2T5B1E5</accession>
<protein>
    <submittedName>
        <fullName evidence="2">GT2 family glycosyltransferase</fullName>
    </submittedName>
</protein>
<proteinExistence type="predicted"/>
<dbReference type="Gene3D" id="3.90.550.10">
    <property type="entry name" value="Spore Coat Polysaccharide Biosynthesis Protein SpsA, Chain A"/>
    <property type="match status" value="1"/>
</dbReference>
<dbReference type="Proteomes" id="UP000241247">
    <property type="component" value="Unassembled WGS sequence"/>
</dbReference>
<keyword evidence="2" id="KW-0808">Transferase</keyword>
<dbReference type="PANTHER" id="PTHR43685:SF2">
    <property type="entry name" value="GLYCOSYLTRANSFERASE 2-LIKE DOMAIN-CONTAINING PROTEIN"/>
    <property type="match status" value="1"/>
</dbReference>
<dbReference type="SUPFAM" id="SSF53448">
    <property type="entry name" value="Nucleotide-diphospho-sugar transferases"/>
    <property type="match status" value="1"/>
</dbReference>
<gene>
    <name evidence="2" type="ORF">C7449_107178</name>
</gene>
<dbReference type="InterPro" id="IPR050834">
    <property type="entry name" value="Glycosyltransf_2"/>
</dbReference>
<organism evidence="2 3">
    <name type="scientific">Mycoplana dimorpha</name>
    <dbReference type="NCBI Taxonomy" id="28320"/>
    <lineage>
        <taxon>Bacteria</taxon>
        <taxon>Pseudomonadati</taxon>
        <taxon>Pseudomonadota</taxon>
        <taxon>Alphaproteobacteria</taxon>
        <taxon>Hyphomicrobiales</taxon>
        <taxon>Rhizobiaceae</taxon>
        <taxon>Mycoplana</taxon>
    </lineage>
</organism>
<evidence type="ECO:0000313" key="3">
    <source>
        <dbReference type="Proteomes" id="UP000241247"/>
    </source>
</evidence>
<dbReference type="InterPro" id="IPR029044">
    <property type="entry name" value="Nucleotide-diphossugar_trans"/>
</dbReference>
<name>A0A2T5B1E5_MYCDI</name>
<dbReference type="PANTHER" id="PTHR43685">
    <property type="entry name" value="GLYCOSYLTRANSFERASE"/>
    <property type="match status" value="1"/>
</dbReference>
<keyword evidence="3" id="KW-1185">Reference proteome</keyword>
<dbReference type="GO" id="GO:0016740">
    <property type="term" value="F:transferase activity"/>
    <property type="evidence" value="ECO:0007669"/>
    <property type="project" value="UniProtKB-KW"/>
</dbReference>
<evidence type="ECO:0000256" key="1">
    <source>
        <dbReference type="SAM" id="Phobius"/>
    </source>
</evidence>
<sequence>MLKYLLASLATMRRPQDVEPVFLIVENDGAPNSQATVEEMRPRFDGAELHYLLEDRVGIPMARNRAIEFAVETGADLLAFVDDDEIADQAWTDELVSAYRTSGALLLGGPVLAALPPEGSSFGKRFVHSAIARRYDEKARKARNLAAGGRDTKVTITTGNWLASTELFTRHGLRFDEGMRFSGGSDAAFFAQVRRRRLAVKWVPDAVVRETVPSERLTPGYQFWRALNQSNTSFRRKLDKSALYAVSLILTVPLRTLMVAVLFLAILPTAGRTFLSTVRGAGWIAGRLAAVFGRRSDLYVETTGH</sequence>